<name>A0A0V0QKE0_PSEPJ</name>
<dbReference type="GO" id="GO:0005249">
    <property type="term" value="F:voltage-gated potassium channel activity"/>
    <property type="evidence" value="ECO:0007669"/>
    <property type="project" value="TreeGrafter"/>
</dbReference>
<dbReference type="SUPFAM" id="SSF81324">
    <property type="entry name" value="Voltage-gated potassium channels"/>
    <property type="match status" value="1"/>
</dbReference>
<dbReference type="Proteomes" id="UP000054937">
    <property type="component" value="Unassembled WGS sequence"/>
</dbReference>
<dbReference type="InterPro" id="IPR051413">
    <property type="entry name" value="K/Na_HCN_channel"/>
</dbReference>
<keyword evidence="4" id="KW-1185">Reference proteome</keyword>
<dbReference type="CDD" id="cd00038">
    <property type="entry name" value="CAP_ED"/>
    <property type="match status" value="1"/>
</dbReference>
<dbReference type="AlphaFoldDB" id="A0A0V0QKE0"/>
<evidence type="ECO:0000313" key="3">
    <source>
        <dbReference type="EMBL" id="KRX02657.1"/>
    </source>
</evidence>
<evidence type="ECO:0000259" key="2">
    <source>
        <dbReference type="PROSITE" id="PS50042"/>
    </source>
</evidence>
<dbReference type="Gene3D" id="2.60.120.10">
    <property type="entry name" value="Jelly Rolls"/>
    <property type="match status" value="1"/>
</dbReference>
<feature type="transmembrane region" description="Helical" evidence="1">
    <location>
        <begin position="20"/>
        <end position="42"/>
    </location>
</feature>
<keyword evidence="1" id="KW-1133">Transmembrane helix</keyword>
<reference evidence="3 4" key="1">
    <citation type="journal article" date="2015" name="Sci. Rep.">
        <title>Genome of the facultative scuticociliatosis pathogen Pseudocohnilembus persalinus provides insight into its virulence through horizontal gene transfer.</title>
        <authorList>
            <person name="Xiong J."/>
            <person name="Wang G."/>
            <person name="Cheng J."/>
            <person name="Tian M."/>
            <person name="Pan X."/>
            <person name="Warren A."/>
            <person name="Jiang C."/>
            <person name="Yuan D."/>
            <person name="Miao W."/>
        </authorList>
    </citation>
    <scope>NUCLEOTIDE SEQUENCE [LARGE SCALE GENOMIC DNA]</scope>
    <source>
        <strain evidence="3">36N120E</strain>
    </source>
</reference>
<dbReference type="Gene3D" id="1.10.287.70">
    <property type="match status" value="1"/>
</dbReference>
<dbReference type="InterPro" id="IPR018490">
    <property type="entry name" value="cNMP-bd_dom_sf"/>
</dbReference>
<protein>
    <submittedName>
        <fullName evidence="3">Cyclic nucleotide-binding protein</fullName>
    </submittedName>
</protein>
<comment type="caution">
    <text evidence="3">The sequence shown here is derived from an EMBL/GenBank/DDBJ whole genome shotgun (WGS) entry which is preliminary data.</text>
</comment>
<dbReference type="GO" id="GO:0003254">
    <property type="term" value="P:regulation of membrane depolarization"/>
    <property type="evidence" value="ECO:0007669"/>
    <property type="project" value="TreeGrafter"/>
</dbReference>
<proteinExistence type="predicted"/>
<evidence type="ECO:0000313" key="4">
    <source>
        <dbReference type="Proteomes" id="UP000054937"/>
    </source>
</evidence>
<dbReference type="InterPro" id="IPR000595">
    <property type="entry name" value="cNMP-bd_dom"/>
</dbReference>
<keyword evidence="1" id="KW-0812">Transmembrane</keyword>
<dbReference type="EMBL" id="LDAU01000154">
    <property type="protein sequence ID" value="KRX02657.1"/>
    <property type="molecule type" value="Genomic_DNA"/>
</dbReference>
<evidence type="ECO:0000256" key="1">
    <source>
        <dbReference type="SAM" id="Phobius"/>
    </source>
</evidence>
<dbReference type="PANTHER" id="PTHR45689:SF5">
    <property type="entry name" value="I[[H]] CHANNEL, ISOFORM E"/>
    <property type="match status" value="1"/>
</dbReference>
<feature type="domain" description="Cyclic nucleotide-binding" evidence="2">
    <location>
        <begin position="96"/>
        <end position="160"/>
    </location>
</feature>
<dbReference type="OrthoDB" id="292483at2759"/>
<dbReference type="InterPro" id="IPR014710">
    <property type="entry name" value="RmlC-like_jellyroll"/>
</dbReference>
<keyword evidence="1" id="KW-0472">Membrane</keyword>
<dbReference type="SUPFAM" id="SSF51206">
    <property type="entry name" value="cAMP-binding domain-like"/>
    <property type="match status" value="1"/>
</dbReference>
<dbReference type="PROSITE" id="PS50042">
    <property type="entry name" value="CNMP_BINDING_3"/>
    <property type="match status" value="1"/>
</dbReference>
<gene>
    <name evidence="3" type="ORF">PPERSA_11997</name>
</gene>
<dbReference type="InParanoid" id="A0A0V0QKE0"/>
<dbReference type="GO" id="GO:0035725">
    <property type="term" value="P:sodium ion transmembrane transport"/>
    <property type="evidence" value="ECO:0007669"/>
    <property type="project" value="TreeGrafter"/>
</dbReference>
<dbReference type="GO" id="GO:0098855">
    <property type="term" value="C:HCN channel complex"/>
    <property type="evidence" value="ECO:0007669"/>
    <property type="project" value="TreeGrafter"/>
</dbReference>
<accession>A0A0V0QKE0</accession>
<sequence length="279" mass="32115">MTTVGYGDITPTNEYEAGLLILGLVVATGLFAFTFNSIGYIIDDLTKDAKEFNKQASLVNIYLEKKNSPPQQLRERKFHKNESIFTPGSQEQDPCYYFIVSGKVEIYTTSYKGDQQFTTLGILSKDQNFGEQSFITGEQRSTGAQTMSPCVISYIKQSSFIETVSKSIIDYEIYCMIRDKISYNQHYYLLGNYCIGCQGVNHLVKDCPLLHYKPNLESIILKEKFENFQQRSKSTLRLETIRYSSLGDQLLIKERGEQIFSEINKVSYDEENRKHLYKQ</sequence>
<organism evidence="3 4">
    <name type="scientific">Pseudocohnilembus persalinus</name>
    <name type="common">Ciliate</name>
    <dbReference type="NCBI Taxonomy" id="266149"/>
    <lineage>
        <taxon>Eukaryota</taxon>
        <taxon>Sar</taxon>
        <taxon>Alveolata</taxon>
        <taxon>Ciliophora</taxon>
        <taxon>Intramacronucleata</taxon>
        <taxon>Oligohymenophorea</taxon>
        <taxon>Scuticociliatia</taxon>
        <taxon>Philasterida</taxon>
        <taxon>Pseudocohnilembidae</taxon>
        <taxon>Pseudocohnilembus</taxon>
    </lineage>
</organism>
<dbReference type="PANTHER" id="PTHR45689">
    <property type="entry name" value="I[[H]] CHANNEL, ISOFORM E"/>
    <property type="match status" value="1"/>
</dbReference>
<dbReference type="Pfam" id="PF00027">
    <property type="entry name" value="cNMP_binding"/>
    <property type="match status" value="1"/>
</dbReference>